<dbReference type="PANTHER" id="PTHR11439">
    <property type="entry name" value="GAG-POL-RELATED RETROTRANSPOSON"/>
    <property type="match status" value="1"/>
</dbReference>
<keyword evidence="2" id="KW-1185">Reference proteome</keyword>
<evidence type="ECO:0000313" key="2">
    <source>
        <dbReference type="Proteomes" id="UP001227230"/>
    </source>
</evidence>
<evidence type="ECO:0000313" key="1">
    <source>
        <dbReference type="EMBL" id="WKA01566.1"/>
    </source>
</evidence>
<accession>A0ABY9D2J0</accession>
<organism evidence="1 2">
    <name type="scientific">Vitis vinifera</name>
    <name type="common">Grape</name>
    <dbReference type="NCBI Taxonomy" id="29760"/>
    <lineage>
        <taxon>Eukaryota</taxon>
        <taxon>Viridiplantae</taxon>
        <taxon>Streptophyta</taxon>
        <taxon>Embryophyta</taxon>
        <taxon>Tracheophyta</taxon>
        <taxon>Spermatophyta</taxon>
        <taxon>Magnoliopsida</taxon>
        <taxon>eudicotyledons</taxon>
        <taxon>Gunneridae</taxon>
        <taxon>Pentapetalae</taxon>
        <taxon>rosids</taxon>
        <taxon>Vitales</taxon>
        <taxon>Vitaceae</taxon>
        <taxon>Viteae</taxon>
        <taxon>Vitis</taxon>
    </lineage>
</organism>
<gene>
    <name evidence="1" type="ORF">VitviT2T_019842</name>
</gene>
<proteinExistence type="predicted"/>
<protein>
    <recommendedName>
        <fullName evidence="3">Retrovirus-related Pol polyprotein from transposon TNT 1-94</fullName>
    </recommendedName>
</protein>
<dbReference type="Proteomes" id="UP001227230">
    <property type="component" value="Chromosome 13"/>
</dbReference>
<dbReference type="PANTHER" id="PTHR11439:SF467">
    <property type="entry name" value="INTEGRASE CATALYTIC DOMAIN-CONTAINING PROTEIN"/>
    <property type="match status" value="1"/>
</dbReference>
<name>A0ABY9D2J0_VITVI</name>
<dbReference type="CDD" id="cd09272">
    <property type="entry name" value="RNase_HI_RT_Ty1"/>
    <property type="match status" value="1"/>
</dbReference>
<evidence type="ECO:0008006" key="3">
    <source>
        <dbReference type="Google" id="ProtNLM"/>
    </source>
</evidence>
<dbReference type="EMBL" id="CP126660">
    <property type="protein sequence ID" value="WKA01566.1"/>
    <property type="molecule type" value="Genomic_DNA"/>
</dbReference>
<reference evidence="1 2" key="1">
    <citation type="journal article" date="2023" name="Hortic Res">
        <title>The complete reference genome for grapevine (Vitis vinifera L.) genetics and breeding.</title>
        <authorList>
            <person name="Shi X."/>
            <person name="Cao S."/>
            <person name="Wang X."/>
            <person name="Huang S."/>
            <person name="Wang Y."/>
            <person name="Liu Z."/>
            <person name="Liu W."/>
            <person name="Leng X."/>
            <person name="Peng Y."/>
            <person name="Wang N."/>
            <person name="Wang Y."/>
            <person name="Ma Z."/>
            <person name="Xu X."/>
            <person name="Zhang F."/>
            <person name="Xue H."/>
            <person name="Zhong H."/>
            <person name="Wang Y."/>
            <person name="Zhang K."/>
            <person name="Velt A."/>
            <person name="Avia K."/>
            <person name="Holtgrawe D."/>
            <person name="Grimplet J."/>
            <person name="Matus J.T."/>
            <person name="Ware D."/>
            <person name="Wu X."/>
            <person name="Wang H."/>
            <person name="Liu C."/>
            <person name="Fang Y."/>
            <person name="Rustenholz C."/>
            <person name="Cheng Z."/>
            <person name="Xiao H."/>
            <person name="Zhou Y."/>
        </authorList>
    </citation>
    <scope>NUCLEOTIDE SEQUENCE [LARGE SCALE GENOMIC DNA]</scope>
    <source>
        <strain evidence="2">cv. Pinot noir / PN40024</strain>
        <tissue evidence="1">Leaf</tissue>
    </source>
</reference>
<sequence>MRTIPYSSVVGSLMYAQVCTRPDTAFVVGMLGRYLSNPGSQHWKAAKKVLRYLQGTKDLMLTYRRTSLLDVVRFCDADFAGYIDVKKSTTSYIFMMAGGVVSWKSVKQTLTTSSTMEAEYVACYEACCHDMWMQNFIPTLGVVDSIYRPLKLFCDNSATVAFSKNTRSISRSKHIDVKFYFVKEKVAVSY</sequence>